<feature type="domain" description="Peptidase M13 C-terminal" evidence="9">
    <location>
        <begin position="296"/>
        <end position="485"/>
    </location>
</feature>
<dbReference type="InterPro" id="IPR042089">
    <property type="entry name" value="Peptidase_M13_dom_2"/>
</dbReference>
<dbReference type="PANTHER" id="PTHR11733">
    <property type="entry name" value="ZINC METALLOPROTEASE FAMILY M13 NEPRILYSIN-RELATED"/>
    <property type="match status" value="1"/>
</dbReference>
<evidence type="ECO:0000313" key="11">
    <source>
        <dbReference type="EMBL" id="KAH7955476.1"/>
    </source>
</evidence>
<reference evidence="11" key="1">
    <citation type="journal article" date="2020" name="Cell">
        <title>Large-Scale Comparative Analyses of Tick Genomes Elucidate Their Genetic Diversity and Vector Capacities.</title>
        <authorList>
            <consortium name="Tick Genome and Microbiome Consortium (TIGMIC)"/>
            <person name="Jia N."/>
            <person name="Wang J."/>
            <person name="Shi W."/>
            <person name="Du L."/>
            <person name="Sun Y."/>
            <person name="Zhan W."/>
            <person name="Jiang J.F."/>
            <person name="Wang Q."/>
            <person name="Zhang B."/>
            <person name="Ji P."/>
            <person name="Bell-Sakyi L."/>
            <person name="Cui X.M."/>
            <person name="Yuan T.T."/>
            <person name="Jiang B.G."/>
            <person name="Yang W.F."/>
            <person name="Lam T.T."/>
            <person name="Chang Q.C."/>
            <person name="Ding S.J."/>
            <person name="Wang X.J."/>
            <person name="Zhu J.G."/>
            <person name="Ruan X.D."/>
            <person name="Zhao L."/>
            <person name="Wei J.T."/>
            <person name="Ye R.Z."/>
            <person name="Que T.C."/>
            <person name="Du C.H."/>
            <person name="Zhou Y.H."/>
            <person name="Cheng J.X."/>
            <person name="Dai P.F."/>
            <person name="Guo W.B."/>
            <person name="Han X.H."/>
            <person name="Huang E.J."/>
            <person name="Li L.F."/>
            <person name="Wei W."/>
            <person name="Gao Y.C."/>
            <person name="Liu J.Z."/>
            <person name="Shao H.Z."/>
            <person name="Wang X."/>
            <person name="Wang C.C."/>
            <person name="Yang T.C."/>
            <person name="Huo Q.B."/>
            <person name="Li W."/>
            <person name="Chen H.Y."/>
            <person name="Chen S.E."/>
            <person name="Zhou L.G."/>
            <person name="Ni X.B."/>
            <person name="Tian J.H."/>
            <person name="Sheng Y."/>
            <person name="Liu T."/>
            <person name="Pan Y.S."/>
            <person name="Xia L.Y."/>
            <person name="Li J."/>
            <person name="Zhao F."/>
            <person name="Cao W.C."/>
        </authorList>
    </citation>
    <scope>NUCLEOTIDE SEQUENCE</scope>
    <source>
        <strain evidence="11">Rsan-2018</strain>
    </source>
</reference>
<comment type="similarity">
    <text evidence="2">Belongs to the peptidase M13 family.</text>
</comment>
<feature type="region of interest" description="Disordered" evidence="8">
    <location>
        <begin position="583"/>
        <end position="632"/>
    </location>
</feature>
<evidence type="ECO:0000256" key="5">
    <source>
        <dbReference type="ARBA" id="ARBA00022801"/>
    </source>
</evidence>
<evidence type="ECO:0000256" key="3">
    <source>
        <dbReference type="ARBA" id="ARBA00022670"/>
    </source>
</evidence>
<dbReference type="GO" id="GO:0004222">
    <property type="term" value="F:metalloendopeptidase activity"/>
    <property type="evidence" value="ECO:0007669"/>
    <property type="project" value="InterPro"/>
</dbReference>
<keyword evidence="4" id="KW-0479">Metal-binding</keyword>
<dbReference type="InterPro" id="IPR000718">
    <property type="entry name" value="Peptidase_M13"/>
</dbReference>
<evidence type="ECO:0000259" key="9">
    <source>
        <dbReference type="Pfam" id="PF01431"/>
    </source>
</evidence>
<dbReference type="InterPro" id="IPR024079">
    <property type="entry name" value="MetalloPept_cat_dom_sf"/>
</dbReference>
<evidence type="ECO:0000256" key="8">
    <source>
        <dbReference type="SAM" id="MobiDB-lite"/>
    </source>
</evidence>
<evidence type="ECO:0000313" key="12">
    <source>
        <dbReference type="Proteomes" id="UP000821837"/>
    </source>
</evidence>
<gene>
    <name evidence="11" type="ORF">HPB52_000926</name>
</gene>
<dbReference type="GO" id="GO:0005886">
    <property type="term" value="C:plasma membrane"/>
    <property type="evidence" value="ECO:0007669"/>
    <property type="project" value="TreeGrafter"/>
</dbReference>
<protein>
    <submittedName>
        <fullName evidence="11">Uncharacterized protein</fullName>
    </submittedName>
</protein>
<dbReference type="VEuPathDB" id="VectorBase:RSAN_040578"/>
<dbReference type="AlphaFoldDB" id="A0A9D4SVX8"/>
<dbReference type="SUPFAM" id="SSF55486">
    <property type="entry name" value="Metalloproteases ('zincins'), catalytic domain"/>
    <property type="match status" value="1"/>
</dbReference>
<evidence type="ECO:0000256" key="6">
    <source>
        <dbReference type="ARBA" id="ARBA00022833"/>
    </source>
</evidence>
<evidence type="ECO:0000259" key="10">
    <source>
        <dbReference type="Pfam" id="PF05649"/>
    </source>
</evidence>
<reference evidence="11" key="2">
    <citation type="submission" date="2021-09" db="EMBL/GenBank/DDBJ databases">
        <authorList>
            <person name="Jia N."/>
            <person name="Wang J."/>
            <person name="Shi W."/>
            <person name="Du L."/>
            <person name="Sun Y."/>
            <person name="Zhan W."/>
            <person name="Jiang J."/>
            <person name="Wang Q."/>
            <person name="Zhang B."/>
            <person name="Ji P."/>
            <person name="Sakyi L.B."/>
            <person name="Cui X."/>
            <person name="Yuan T."/>
            <person name="Jiang B."/>
            <person name="Yang W."/>
            <person name="Lam T.T.-Y."/>
            <person name="Chang Q."/>
            <person name="Ding S."/>
            <person name="Wang X."/>
            <person name="Zhu J."/>
            <person name="Ruan X."/>
            <person name="Zhao L."/>
            <person name="Wei J."/>
            <person name="Que T."/>
            <person name="Du C."/>
            <person name="Cheng J."/>
            <person name="Dai P."/>
            <person name="Han X."/>
            <person name="Huang E."/>
            <person name="Gao Y."/>
            <person name="Liu J."/>
            <person name="Shao H."/>
            <person name="Ye R."/>
            <person name="Li L."/>
            <person name="Wei W."/>
            <person name="Wang X."/>
            <person name="Wang C."/>
            <person name="Huo Q."/>
            <person name="Li W."/>
            <person name="Guo W."/>
            <person name="Chen H."/>
            <person name="Chen S."/>
            <person name="Zhou L."/>
            <person name="Zhou L."/>
            <person name="Ni X."/>
            <person name="Tian J."/>
            <person name="Zhou Y."/>
            <person name="Sheng Y."/>
            <person name="Liu T."/>
            <person name="Pan Y."/>
            <person name="Xia L."/>
            <person name="Li J."/>
            <person name="Zhao F."/>
            <person name="Cao W."/>
        </authorList>
    </citation>
    <scope>NUCLEOTIDE SEQUENCE</scope>
    <source>
        <strain evidence="11">Rsan-2018</strain>
        <tissue evidence="11">Larvae</tissue>
    </source>
</reference>
<evidence type="ECO:0000256" key="7">
    <source>
        <dbReference type="ARBA" id="ARBA00023049"/>
    </source>
</evidence>
<comment type="cofactor">
    <cofactor evidence="1">
        <name>Zn(2+)</name>
        <dbReference type="ChEBI" id="CHEBI:29105"/>
    </cofactor>
</comment>
<evidence type="ECO:0000256" key="2">
    <source>
        <dbReference type="ARBA" id="ARBA00007357"/>
    </source>
</evidence>
<dbReference type="Proteomes" id="UP000821837">
    <property type="component" value="Unassembled WGS sequence"/>
</dbReference>
<dbReference type="PROSITE" id="PS51885">
    <property type="entry name" value="NEPRILYSIN"/>
    <property type="match status" value="1"/>
</dbReference>
<dbReference type="VEuPathDB" id="VectorBase:RSAN_045316"/>
<evidence type="ECO:0000256" key="1">
    <source>
        <dbReference type="ARBA" id="ARBA00001947"/>
    </source>
</evidence>
<accession>A0A9D4SVX8</accession>
<dbReference type="Pfam" id="PF05649">
    <property type="entry name" value="Peptidase_M13_N"/>
    <property type="match status" value="1"/>
</dbReference>
<dbReference type="Gene3D" id="1.10.1380.10">
    <property type="entry name" value="Neutral endopeptidase , domain2"/>
    <property type="match status" value="1"/>
</dbReference>
<comment type="caution">
    <text evidence="11">The sequence shown here is derived from an EMBL/GenBank/DDBJ whole genome shotgun (WGS) entry which is preliminary data.</text>
</comment>
<dbReference type="Gene3D" id="3.40.390.10">
    <property type="entry name" value="Collagenase (Catalytic Domain)"/>
    <property type="match status" value="1"/>
</dbReference>
<feature type="domain" description="Peptidase M13 N-terminal" evidence="10">
    <location>
        <begin position="12"/>
        <end position="231"/>
    </location>
</feature>
<keyword evidence="6" id="KW-0862">Zinc</keyword>
<keyword evidence="5" id="KW-0378">Hydrolase</keyword>
<dbReference type="GO" id="GO:0016485">
    <property type="term" value="P:protein processing"/>
    <property type="evidence" value="ECO:0007669"/>
    <property type="project" value="TreeGrafter"/>
</dbReference>
<organism evidence="11 12">
    <name type="scientific">Rhipicephalus sanguineus</name>
    <name type="common">Brown dog tick</name>
    <name type="synonym">Ixodes sanguineus</name>
    <dbReference type="NCBI Taxonomy" id="34632"/>
    <lineage>
        <taxon>Eukaryota</taxon>
        <taxon>Metazoa</taxon>
        <taxon>Ecdysozoa</taxon>
        <taxon>Arthropoda</taxon>
        <taxon>Chelicerata</taxon>
        <taxon>Arachnida</taxon>
        <taxon>Acari</taxon>
        <taxon>Parasitiformes</taxon>
        <taxon>Ixodida</taxon>
        <taxon>Ixodoidea</taxon>
        <taxon>Ixodidae</taxon>
        <taxon>Rhipicephalinae</taxon>
        <taxon>Rhipicephalus</taxon>
        <taxon>Rhipicephalus</taxon>
    </lineage>
</organism>
<name>A0A9D4SVX8_RHISA</name>
<dbReference type="InterPro" id="IPR008753">
    <property type="entry name" value="Peptidase_M13_N"/>
</dbReference>
<keyword evidence="3" id="KW-0645">Protease</keyword>
<sequence length="632" mass="69872">MYQHHLTIKSTGAYAKYWASFFYILRENYDGNSINHTLIDAAIALEGDVFRRLLVAMQSPVVSPVLVQIAKIGQYTRPLESEQWLDALKKAQLQPEVSSNDKLLIGDENFFHTMAVLMSSYRETQLLSLIAWSCVQLLAPAVDLRLLRSRYDQGVILYRPYFCERFVETGYRLLVIALGSVSRFSRPERAAVSAKFDHLVTVGTGLVNATDWLDRESRQLAAEKLSSTRLQLWPPNIFLRNEELEGVYADYPSAELPFAEYWIQSSRRAAETYRTRTDIDILSYAVNYALPYLQYDAASGSVKVALGALSPPLYYPDGNKAMFYGGLGFSMAVQLVASLDRQGLRWHPDGTFGDSFLSNAADRAFEDKDGCLEAAQKGPVDVPRGYPTRTGSRASVFPEIPALEVAYAAYRLSITDSEDERRQALIRNISGDQVFFMTLCYMTCSLPGVVGPHTVDCNKAVSSSEAFARAFQCPQGSRMNPKKKEPVKRSGAFGSRLLRGRCPPRWALRLNQAAASSVLLYALPLVNLTPARRSLLEGLHRGAVRTILGLPRCSPVAATLAEAREWPLTLRMLQRALGHIRPPPPCRGRCSPSGTLAQPARIQDGRPPPIVPPDGTGSTSPCCLSAATPPAP</sequence>
<dbReference type="PANTHER" id="PTHR11733:SF241">
    <property type="entry name" value="GH26575P-RELATED"/>
    <property type="match status" value="1"/>
</dbReference>
<dbReference type="InterPro" id="IPR018497">
    <property type="entry name" value="Peptidase_M13_C"/>
</dbReference>
<dbReference type="GO" id="GO:0046872">
    <property type="term" value="F:metal ion binding"/>
    <property type="evidence" value="ECO:0007669"/>
    <property type="project" value="UniProtKB-KW"/>
</dbReference>
<evidence type="ECO:0000256" key="4">
    <source>
        <dbReference type="ARBA" id="ARBA00022723"/>
    </source>
</evidence>
<keyword evidence="12" id="KW-1185">Reference proteome</keyword>
<keyword evidence="7" id="KW-0482">Metalloprotease</keyword>
<proteinExistence type="inferred from homology"/>
<dbReference type="EMBL" id="JABSTV010001250">
    <property type="protein sequence ID" value="KAH7955476.1"/>
    <property type="molecule type" value="Genomic_DNA"/>
</dbReference>
<dbReference type="Pfam" id="PF01431">
    <property type="entry name" value="Peptidase_M13"/>
    <property type="match status" value="1"/>
</dbReference>